<feature type="region of interest" description="Disordered" evidence="1">
    <location>
        <begin position="233"/>
        <end position="253"/>
    </location>
</feature>
<feature type="compositionally biased region" description="Basic and acidic residues" evidence="1">
    <location>
        <begin position="241"/>
        <end position="253"/>
    </location>
</feature>
<feature type="region of interest" description="Disordered" evidence="1">
    <location>
        <begin position="1"/>
        <end position="36"/>
    </location>
</feature>
<evidence type="ECO:0000313" key="3">
    <source>
        <dbReference type="Proteomes" id="UP000799777"/>
    </source>
</evidence>
<protein>
    <submittedName>
        <fullName evidence="2">Uncharacterized protein</fullName>
    </submittedName>
</protein>
<evidence type="ECO:0000256" key="1">
    <source>
        <dbReference type="SAM" id="MobiDB-lite"/>
    </source>
</evidence>
<dbReference type="Proteomes" id="UP000799777">
    <property type="component" value="Unassembled WGS sequence"/>
</dbReference>
<comment type="caution">
    <text evidence="2">The sequence shown here is derived from an EMBL/GenBank/DDBJ whole genome shotgun (WGS) entry which is preliminary data.</text>
</comment>
<reference evidence="2" key="1">
    <citation type="journal article" date="2020" name="Stud. Mycol.">
        <title>101 Dothideomycetes genomes: a test case for predicting lifestyles and emergence of pathogens.</title>
        <authorList>
            <person name="Haridas S."/>
            <person name="Albert R."/>
            <person name="Binder M."/>
            <person name="Bloem J."/>
            <person name="Labutti K."/>
            <person name="Salamov A."/>
            <person name="Andreopoulos B."/>
            <person name="Baker S."/>
            <person name="Barry K."/>
            <person name="Bills G."/>
            <person name="Bluhm B."/>
            <person name="Cannon C."/>
            <person name="Castanera R."/>
            <person name="Culley D."/>
            <person name="Daum C."/>
            <person name="Ezra D."/>
            <person name="Gonzalez J."/>
            <person name="Henrissat B."/>
            <person name="Kuo A."/>
            <person name="Liang C."/>
            <person name="Lipzen A."/>
            <person name="Lutzoni F."/>
            <person name="Magnuson J."/>
            <person name="Mondo S."/>
            <person name="Nolan M."/>
            <person name="Ohm R."/>
            <person name="Pangilinan J."/>
            <person name="Park H.-J."/>
            <person name="Ramirez L."/>
            <person name="Alfaro M."/>
            <person name="Sun H."/>
            <person name="Tritt A."/>
            <person name="Yoshinaga Y."/>
            <person name="Zwiers L.-H."/>
            <person name="Turgeon B."/>
            <person name="Goodwin S."/>
            <person name="Spatafora J."/>
            <person name="Crous P."/>
            <person name="Grigoriev I."/>
        </authorList>
    </citation>
    <scope>NUCLEOTIDE SEQUENCE</scope>
    <source>
        <strain evidence="2">CBS 110217</strain>
    </source>
</reference>
<sequence>MQHQRPRPEFNPPSSMANPPQGDPENIQPPEQSQSSYREACIMSIPTFCVSPHHSRACHESNLAYNQEQPALALASMYRRLILGEKVDNTAYQETLHLSQIPSSPTPMLVPTAPCIVRRWSYPSSIDLPIEASSDISSEHSGLKLTDSERADLLGLMYPQSTMKTAKSSTKKAKKACKPSPIVIRVQKSNKRCLSDSVRVNRCKYGSHRLLTEIGDDHKGKKCYGHLHAKTEDDLESPCPRWRDGESGEWWRK</sequence>
<gene>
    <name evidence="2" type="ORF">EK21DRAFT_93247</name>
</gene>
<dbReference type="AlphaFoldDB" id="A0A9P4H2B0"/>
<proteinExistence type="predicted"/>
<dbReference type="EMBL" id="ML978266">
    <property type="protein sequence ID" value="KAF2025416.1"/>
    <property type="molecule type" value="Genomic_DNA"/>
</dbReference>
<organism evidence="2 3">
    <name type="scientific">Setomelanomma holmii</name>
    <dbReference type="NCBI Taxonomy" id="210430"/>
    <lineage>
        <taxon>Eukaryota</taxon>
        <taxon>Fungi</taxon>
        <taxon>Dikarya</taxon>
        <taxon>Ascomycota</taxon>
        <taxon>Pezizomycotina</taxon>
        <taxon>Dothideomycetes</taxon>
        <taxon>Pleosporomycetidae</taxon>
        <taxon>Pleosporales</taxon>
        <taxon>Pleosporineae</taxon>
        <taxon>Phaeosphaeriaceae</taxon>
        <taxon>Setomelanomma</taxon>
    </lineage>
</organism>
<name>A0A9P4H2B0_9PLEO</name>
<keyword evidence="3" id="KW-1185">Reference proteome</keyword>
<accession>A0A9P4H2B0</accession>
<evidence type="ECO:0000313" key="2">
    <source>
        <dbReference type="EMBL" id="KAF2025416.1"/>
    </source>
</evidence>